<keyword evidence="2" id="KW-1185">Reference proteome</keyword>
<reference evidence="1" key="1">
    <citation type="journal article" date="2020" name="Stud. Mycol.">
        <title>101 Dothideomycetes genomes: a test case for predicting lifestyles and emergence of pathogens.</title>
        <authorList>
            <person name="Haridas S."/>
            <person name="Albert R."/>
            <person name="Binder M."/>
            <person name="Bloem J."/>
            <person name="Labutti K."/>
            <person name="Salamov A."/>
            <person name="Andreopoulos B."/>
            <person name="Baker S."/>
            <person name="Barry K."/>
            <person name="Bills G."/>
            <person name="Bluhm B."/>
            <person name="Cannon C."/>
            <person name="Castanera R."/>
            <person name="Culley D."/>
            <person name="Daum C."/>
            <person name="Ezra D."/>
            <person name="Gonzalez J."/>
            <person name="Henrissat B."/>
            <person name="Kuo A."/>
            <person name="Liang C."/>
            <person name="Lipzen A."/>
            <person name="Lutzoni F."/>
            <person name="Magnuson J."/>
            <person name="Mondo S."/>
            <person name="Nolan M."/>
            <person name="Ohm R."/>
            <person name="Pangilinan J."/>
            <person name="Park H.-J."/>
            <person name="Ramirez L."/>
            <person name="Alfaro M."/>
            <person name="Sun H."/>
            <person name="Tritt A."/>
            <person name="Yoshinaga Y."/>
            <person name="Zwiers L.-H."/>
            <person name="Turgeon B."/>
            <person name="Goodwin S."/>
            <person name="Spatafora J."/>
            <person name="Crous P."/>
            <person name="Grigoriev I."/>
        </authorList>
    </citation>
    <scope>NUCLEOTIDE SEQUENCE</scope>
    <source>
        <strain evidence="1">CBS 119925</strain>
    </source>
</reference>
<evidence type="ECO:0000313" key="1">
    <source>
        <dbReference type="EMBL" id="KAF2742620.1"/>
    </source>
</evidence>
<dbReference type="Gene3D" id="1.25.40.20">
    <property type="entry name" value="Ankyrin repeat-containing domain"/>
    <property type="match status" value="1"/>
</dbReference>
<dbReference type="SUPFAM" id="SSF48403">
    <property type="entry name" value="Ankyrin repeat"/>
    <property type="match status" value="1"/>
</dbReference>
<name>A0A6A6UZ03_9PLEO</name>
<organism evidence="1 2">
    <name type="scientific">Sporormia fimetaria CBS 119925</name>
    <dbReference type="NCBI Taxonomy" id="1340428"/>
    <lineage>
        <taxon>Eukaryota</taxon>
        <taxon>Fungi</taxon>
        <taxon>Dikarya</taxon>
        <taxon>Ascomycota</taxon>
        <taxon>Pezizomycotina</taxon>
        <taxon>Dothideomycetes</taxon>
        <taxon>Pleosporomycetidae</taxon>
        <taxon>Pleosporales</taxon>
        <taxon>Sporormiaceae</taxon>
        <taxon>Sporormia</taxon>
    </lineage>
</organism>
<dbReference type="AlphaFoldDB" id="A0A6A6UZ03"/>
<sequence length="95" mass="10518">MNAQNACGCTPLVPAVFENNIEAFKILLEGGGNIGELAGAMSLVHFIVWFGSVDFFPLLTEFAYQGRLEETDVRAVYVGPHVRQDMIDCFKYARS</sequence>
<accession>A0A6A6UZ03</accession>
<dbReference type="EMBL" id="MU006606">
    <property type="protein sequence ID" value="KAF2742620.1"/>
    <property type="molecule type" value="Genomic_DNA"/>
</dbReference>
<dbReference type="InterPro" id="IPR036770">
    <property type="entry name" value="Ankyrin_rpt-contain_sf"/>
</dbReference>
<protein>
    <submittedName>
        <fullName evidence="1">Uncharacterized protein</fullName>
    </submittedName>
</protein>
<proteinExistence type="predicted"/>
<gene>
    <name evidence="1" type="ORF">M011DRAFT_432769</name>
</gene>
<dbReference type="Proteomes" id="UP000799440">
    <property type="component" value="Unassembled WGS sequence"/>
</dbReference>
<evidence type="ECO:0000313" key="2">
    <source>
        <dbReference type="Proteomes" id="UP000799440"/>
    </source>
</evidence>